<feature type="region of interest" description="Disordered" evidence="1">
    <location>
        <begin position="191"/>
        <end position="212"/>
    </location>
</feature>
<feature type="compositionally biased region" description="Basic residues" evidence="1">
    <location>
        <begin position="283"/>
        <end position="298"/>
    </location>
</feature>
<keyword evidence="2" id="KW-0812">Transmembrane</keyword>
<protein>
    <submittedName>
        <fullName evidence="3">Uncharacterized protein</fullName>
    </submittedName>
</protein>
<evidence type="ECO:0000256" key="1">
    <source>
        <dbReference type="SAM" id="MobiDB-lite"/>
    </source>
</evidence>
<dbReference type="Proteomes" id="UP000218209">
    <property type="component" value="Unassembled WGS sequence"/>
</dbReference>
<evidence type="ECO:0000256" key="2">
    <source>
        <dbReference type="SAM" id="Phobius"/>
    </source>
</evidence>
<dbReference type="EMBL" id="KV918800">
    <property type="protein sequence ID" value="OSX78997.1"/>
    <property type="molecule type" value="Genomic_DNA"/>
</dbReference>
<proteinExistence type="predicted"/>
<reference evidence="3 4" key="1">
    <citation type="submission" date="2017-03" db="EMBL/GenBank/DDBJ databases">
        <title>WGS assembly of Porphyra umbilicalis.</title>
        <authorList>
            <person name="Brawley S.H."/>
            <person name="Blouin N.A."/>
            <person name="Ficko-Blean E."/>
            <person name="Wheeler G.L."/>
            <person name="Lohr M."/>
            <person name="Goodson H.V."/>
            <person name="Jenkins J.W."/>
            <person name="Blaby-Haas C.E."/>
            <person name="Helliwell K.E."/>
            <person name="Chan C."/>
            <person name="Marriage T."/>
            <person name="Bhattacharya D."/>
            <person name="Klein A.S."/>
            <person name="Badis Y."/>
            <person name="Brodie J."/>
            <person name="Cao Y."/>
            <person name="Collen J."/>
            <person name="Dittami S.M."/>
            <person name="Gachon C.M."/>
            <person name="Green B.R."/>
            <person name="Karpowicz S."/>
            <person name="Kim J.W."/>
            <person name="Kudahl U."/>
            <person name="Lin S."/>
            <person name="Michel G."/>
            <person name="Mittag M."/>
            <person name="Olson B.J."/>
            <person name="Pangilinan J."/>
            <person name="Peng Y."/>
            <person name="Qiu H."/>
            <person name="Shu S."/>
            <person name="Singer J.T."/>
            <person name="Smith A.G."/>
            <person name="Sprecher B.N."/>
            <person name="Wagner V."/>
            <person name="Wang W."/>
            <person name="Wang Z.-Y."/>
            <person name="Yan J."/>
            <person name="Yarish C."/>
            <person name="Zoeuner-Riek S."/>
            <person name="Zhuang Y."/>
            <person name="Zou Y."/>
            <person name="Lindquist E.A."/>
            <person name="Grimwood J."/>
            <person name="Barry K."/>
            <person name="Rokhsar D.S."/>
            <person name="Schmutz J."/>
            <person name="Stiller J.W."/>
            <person name="Grossman A.R."/>
            <person name="Prochnik S.E."/>
        </authorList>
    </citation>
    <scope>NUCLEOTIDE SEQUENCE [LARGE SCALE GENOMIC DNA]</scope>
    <source>
        <strain evidence="3">4086291</strain>
    </source>
</reference>
<feature type="compositionally biased region" description="Basic residues" evidence="1">
    <location>
        <begin position="251"/>
        <end position="269"/>
    </location>
</feature>
<keyword evidence="4" id="KW-1185">Reference proteome</keyword>
<name>A0A1X6PDP1_PORUM</name>
<accession>A0A1X6PDP1</accession>
<evidence type="ECO:0000313" key="4">
    <source>
        <dbReference type="Proteomes" id="UP000218209"/>
    </source>
</evidence>
<gene>
    <name evidence="3" type="ORF">BU14_0093s0040</name>
</gene>
<feature type="region of interest" description="Disordered" evidence="1">
    <location>
        <begin position="238"/>
        <end position="305"/>
    </location>
</feature>
<feature type="compositionally biased region" description="Basic residues" evidence="1">
    <location>
        <begin position="347"/>
        <end position="360"/>
    </location>
</feature>
<organism evidence="3 4">
    <name type="scientific">Porphyra umbilicalis</name>
    <name type="common">Purple laver</name>
    <name type="synonym">Red alga</name>
    <dbReference type="NCBI Taxonomy" id="2786"/>
    <lineage>
        <taxon>Eukaryota</taxon>
        <taxon>Rhodophyta</taxon>
        <taxon>Bangiophyceae</taxon>
        <taxon>Bangiales</taxon>
        <taxon>Bangiaceae</taxon>
        <taxon>Porphyra</taxon>
    </lineage>
</organism>
<feature type="transmembrane region" description="Helical" evidence="2">
    <location>
        <begin position="379"/>
        <end position="406"/>
    </location>
</feature>
<dbReference type="AlphaFoldDB" id="A0A1X6PDP1"/>
<keyword evidence="2" id="KW-1133">Transmembrane helix</keyword>
<sequence length="409" mass="43716">MSSAASTPKSVSKILRVAAAPALPPAPTIWPVAAAYAVPRDRSRPAAFHAPTTRTLHTWRRKTQTAPGTAMALASACLAPIAANHTASAATGASPGGRGGGSPHNENEAAVAIAIENAQLRFSPAAVEPTTNNCRSAMAHVGAAVATMPLKLAASCTPSAAHGMETRAQEVKSLRQEGGGVWPFISSTRAVRTPTGRPKHAKHAGGEQEESRRFLRLCRSETGSDQFLMQDTSVSCLLGVAGTPPRTGRGVIRRGRRPKAGVAPKKRARAHIDRPSDRPPPTHPRRRPPRRHAQRRRPPPPPPHPVVRYHSLHFFPAPAVVHVATPVILRAPIEAPLTVRCHLRRPRHGDRRGAVRRPRERRSPTSTPLVIPPLLPSRVATAVVVALVWVGAGIATCFDLIAYVFFPPP</sequence>
<feature type="region of interest" description="Disordered" evidence="1">
    <location>
        <begin position="347"/>
        <end position="368"/>
    </location>
</feature>
<evidence type="ECO:0000313" key="3">
    <source>
        <dbReference type="EMBL" id="OSX78997.1"/>
    </source>
</evidence>
<keyword evidence="2" id="KW-0472">Membrane</keyword>